<gene>
    <name evidence="2" type="ORF">KLA_17414</name>
</gene>
<protein>
    <submittedName>
        <fullName evidence="2">SH3 type 3 domain-containing protein</fullName>
    </submittedName>
</protein>
<keyword evidence="1" id="KW-0472">Membrane</keyword>
<dbReference type="Pfam" id="PF11150">
    <property type="entry name" value="DUF2927"/>
    <property type="match status" value="1"/>
</dbReference>
<sequence length="246" mass="28703">MKTKALLKERTILFIILLITLGIIVYNSVDFNDHELSEYDRELVSYFSEVALSAEFYDNSDRIIKWTEPMNLYIWKDGEFNRQVSIIKNTINKINNLIEGEFKIKLVDNYLKSNAVIFLMEKDEVESLVPKIFEGIEEELAGLALIEYELDNYEIKHAKIFIDINEPLQTQESTILEELTQSIGLMNDSEKYSKSIFYQNKALDSINTVEYSKMDVDIIKILYHPKMKPGLNIKKAEKVIKQILKN</sequence>
<organism evidence="2 3">
    <name type="scientific">Cellulophaga geojensis KL-A</name>
    <dbReference type="NCBI Taxonomy" id="1328323"/>
    <lineage>
        <taxon>Bacteria</taxon>
        <taxon>Pseudomonadati</taxon>
        <taxon>Bacteroidota</taxon>
        <taxon>Flavobacteriia</taxon>
        <taxon>Flavobacteriales</taxon>
        <taxon>Flavobacteriaceae</taxon>
        <taxon>Cellulophaga</taxon>
    </lineage>
</organism>
<dbReference type="RefSeq" id="WP_034647451.1">
    <property type="nucleotide sequence ID" value="NZ_ARZX01000079.1"/>
</dbReference>
<comment type="caution">
    <text evidence="2">The sequence shown here is derived from an EMBL/GenBank/DDBJ whole genome shotgun (WGS) entry which is preliminary data.</text>
</comment>
<keyword evidence="1" id="KW-1133">Transmembrane helix</keyword>
<accession>A0ABP3B263</accession>
<evidence type="ECO:0000313" key="3">
    <source>
        <dbReference type="Proteomes" id="UP000019275"/>
    </source>
</evidence>
<proteinExistence type="predicted"/>
<evidence type="ECO:0000256" key="1">
    <source>
        <dbReference type="SAM" id="Phobius"/>
    </source>
</evidence>
<dbReference type="EMBL" id="ARZX01000079">
    <property type="protein sequence ID" value="EWH08953.1"/>
    <property type="molecule type" value="Genomic_DNA"/>
</dbReference>
<keyword evidence="1" id="KW-0812">Transmembrane</keyword>
<reference evidence="2 3" key="1">
    <citation type="journal article" date="2014" name="Genome Announc.">
        <title>Draft Genome Sequence of the Carrageenan-Degrading Bacterium Cellulophaga sp. Strain KL-A, Isolated from Decaying Marine Algae.</title>
        <authorList>
            <person name="Shan D."/>
            <person name="Ying J."/>
            <person name="Li X."/>
            <person name="Gao Z."/>
            <person name="Wei G."/>
            <person name="Shao Z."/>
        </authorList>
    </citation>
    <scope>NUCLEOTIDE SEQUENCE [LARGE SCALE GENOMIC DNA]</scope>
    <source>
        <strain evidence="2 3">KL-A</strain>
    </source>
</reference>
<dbReference type="InterPro" id="IPR021323">
    <property type="entry name" value="DUF2927"/>
</dbReference>
<dbReference type="Proteomes" id="UP000019275">
    <property type="component" value="Unassembled WGS sequence"/>
</dbReference>
<name>A0ABP3B263_9FLAO</name>
<feature type="transmembrane region" description="Helical" evidence="1">
    <location>
        <begin position="12"/>
        <end position="29"/>
    </location>
</feature>
<evidence type="ECO:0000313" key="2">
    <source>
        <dbReference type="EMBL" id="EWH08953.1"/>
    </source>
</evidence>
<keyword evidence="3" id="KW-1185">Reference proteome</keyword>